<dbReference type="AlphaFoldDB" id="A0A7Z7I1Z2"/>
<dbReference type="InterPro" id="IPR011042">
    <property type="entry name" value="6-blade_b-propeller_TolB-like"/>
</dbReference>
<sequence>MSKYLPTLWVDDFAFLEAPRWHQNRLWVSDVFDKKLYTVQPDGTRTHLCDVPHRPAGIGFLPDGTAVVVSMQDRKLLKIVDGALVVHADLSGVAAGDLNDLVVDERGWIYTGNFGYDHHGGAPRALTDMHVVEPNGAIHIAASGVEFPNGMVIINDGRSLVVAETWASRLTAFDRSPDGRLSNARLYAALGNRQPDGICADSENAIWAASFNTGEFLRVVDGGKVTDRITCGQHAIACALGGEEGKTLYCSAYTGSIEDMEAGKRLGAIFTVEVDVPGVGF</sequence>
<dbReference type="SUPFAM" id="SSF63829">
    <property type="entry name" value="Calcium-dependent phosphotriesterase"/>
    <property type="match status" value="1"/>
</dbReference>
<dbReference type="InterPro" id="IPR051262">
    <property type="entry name" value="SMP-30/CGR1_Lactonase"/>
</dbReference>
<dbReference type="Gene3D" id="2.120.10.30">
    <property type="entry name" value="TolB, C-terminal domain"/>
    <property type="match status" value="1"/>
</dbReference>
<reference evidence="3 4" key="1">
    <citation type="submission" date="2017-09" db="EMBL/GenBank/DDBJ databases">
        <authorList>
            <person name="Varghese N."/>
            <person name="Submissions S."/>
        </authorList>
    </citation>
    <scope>NUCLEOTIDE SEQUENCE [LARGE SCALE GENOMIC DNA]</scope>
    <source>
        <strain evidence="3 4">OK806</strain>
    </source>
</reference>
<accession>A0A7Z7I1Z2</accession>
<evidence type="ECO:0000313" key="4">
    <source>
        <dbReference type="Proteomes" id="UP000219522"/>
    </source>
</evidence>
<dbReference type="PANTHER" id="PTHR47572:SF4">
    <property type="entry name" value="LACTONASE DRP35"/>
    <property type="match status" value="1"/>
</dbReference>
<dbReference type="GO" id="GO:0016787">
    <property type="term" value="F:hydrolase activity"/>
    <property type="evidence" value="ECO:0007669"/>
    <property type="project" value="UniProtKB-KW"/>
</dbReference>
<comment type="caution">
    <text evidence="3">The sequence shown here is derived from an EMBL/GenBank/DDBJ whole genome shotgun (WGS) entry which is preliminary data.</text>
</comment>
<dbReference type="InterPro" id="IPR013658">
    <property type="entry name" value="SGL"/>
</dbReference>
<dbReference type="EMBL" id="OCSU01000001">
    <property type="protein sequence ID" value="SOE46529.1"/>
    <property type="molecule type" value="Genomic_DNA"/>
</dbReference>
<dbReference type="Pfam" id="PF08450">
    <property type="entry name" value="SGL"/>
    <property type="match status" value="1"/>
</dbReference>
<organism evidence="3 4">
    <name type="scientific">Caballeronia arationis</name>
    <dbReference type="NCBI Taxonomy" id="1777142"/>
    <lineage>
        <taxon>Bacteria</taxon>
        <taxon>Pseudomonadati</taxon>
        <taxon>Pseudomonadota</taxon>
        <taxon>Betaproteobacteria</taxon>
        <taxon>Burkholderiales</taxon>
        <taxon>Burkholderiaceae</taxon>
        <taxon>Caballeronia</taxon>
    </lineage>
</organism>
<proteinExistence type="predicted"/>
<evidence type="ECO:0000313" key="3">
    <source>
        <dbReference type="EMBL" id="SOE46529.1"/>
    </source>
</evidence>
<dbReference type="PANTHER" id="PTHR47572">
    <property type="entry name" value="LIPOPROTEIN-RELATED"/>
    <property type="match status" value="1"/>
</dbReference>
<name>A0A7Z7I1Z2_9BURK</name>
<dbReference type="RefSeq" id="WP_097189559.1">
    <property type="nucleotide sequence ID" value="NZ_OCSU01000001.1"/>
</dbReference>
<keyword evidence="1" id="KW-0378">Hydrolase</keyword>
<evidence type="ECO:0000256" key="1">
    <source>
        <dbReference type="ARBA" id="ARBA00022801"/>
    </source>
</evidence>
<feature type="domain" description="SMP-30/Gluconolactonase/LRE-like region" evidence="2">
    <location>
        <begin position="17"/>
        <end position="251"/>
    </location>
</feature>
<keyword evidence="4" id="KW-1185">Reference proteome</keyword>
<protein>
    <submittedName>
        <fullName evidence="3">Sugar lactone lactonase YvrE</fullName>
    </submittedName>
</protein>
<evidence type="ECO:0000259" key="2">
    <source>
        <dbReference type="Pfam" id="PF08450"/>
    </source>
</evidence>
<dbReference type="Proteomes" id="UP000219522">
    <property type="component" value="Unassembled WGS sequence"/>
</dbReference>
<gene>
    <name evidence="3" type="ORF">SAMN05446927_0136</name>
</gene>